<proteinExistence type="predicted"/>
<comment type="caution">
    <text evidence="1">The sequence shown here is derived from an EMBL/GenBank/DDBJ whole genome shotgun (WGS) entry which is preliminary data.</text>
</comment>
<gene>
    <name evidence="1" type="ORF">PACLA_8A002162</name>
</gene>
<organism evidence="1 2">
    <name type="scientific">Paramuricea clavata</name>
    <name type="common">Red gorgonian</name>
    <name type="synonym">Violescent sea-whip</name>
    <dbReference type="NCBI Taxonomy" id="317549"/>
    <lineage>
        <taxon>Eukaryota</taxon>
        <taxon>Metazoa</taxon>
        <taxon>Cnidaria</taxon>
        <taxon>Anthozoa</taxon>
        <taxon>Octocorallia</taxon>
        <taxon>Malacalcyonacea</taxon>
        <taxon>Plexauridae</taxon>
        <taxon>Paramuricea</taxon>
    </lineage>
</organism>
<dbReference type="GO" id="GO:0015026">
    <property type="term" value="F:coreceptor activity"/>
    <property type="evidence" value="ECO:0007669"/>
    <property type="project" value="TreeGrafter"/>
</dbReference>
<evidence type="ECO:0000313" key="2">
    <source>
        <dbReference type="Proteomes" id="UP001152795"/>
    </source>
</evidence>
<dbReference type="SUPFAM" id="SSF47986">
    <property type="entry name" value="DEATH domain"/>
    <property type="match status" value="1"/>
</dbReference>
<dbReference type="PANTHER" id="PTHR46605">
    <property type="entry name" value="TUMOR NECROSIS FACTOR RECEPTOR"/>
    <property type="match status" value="1"/>
</dbReference>
<dbReference type="Gene3D" id="1.10.533.10">
    <property type="entry name" value="Death Domain, Fas"/>
    <property type="match status" value="1"/>
</dbReference>
<dbReference type="GO" id="GO:0048406">
    <property type="term" value="F:nerve growth factor binding"/>
    <property type="evidence" value="ECO:0007669"/>
    <property type="project" value="TreeGrafter"/>
</dbReference>
<dbReference type="GO" id="GO:0005886">
    <property type="term" value="C:plasma membrane"/>
    <property type="evidence" value="ECO:0007669"/>
    <property type="project" value="TreeGrafter"/>
</dbReference>
<protein>
    <submittedName>
        <fullName evidence="1">---NA</fullName>
    </submittedName>
</protein>
<dbReference type="GO" id="GO:0009986">
    <property type="term" value="C:cell surface"/>
    <property type="evidence" value="ECO:0007669"/>
    <property type="project" value="TreeGrafter"/>
</dbReference>
<name>A0A6S7IEB4_PARCT</name>
<dbReference type="EMBL" id="CACRXK020008852">
    <property type="protein sequence ID" value="CAB4015807.1"/>
    <property type="molecule type" value="Genomic_DNA"/>
</dbReference>
<keyword evidence="2" id="KW-1185">Reference proteome</keyword>
<dbReference type="InterPro" id="IPR000488">
    <property type="entry name" value="Death_dom"/>
</dbReference>
<dbReference type="AlphaFoldDB" id="A0A6S7IEB4"/>
<evidence type="ECO:0000313" key="1">
    <source>
        <dbReference type="EMBL" id="CAB4015807.1"/>
    </source>
</evidence>
<accession>A0A6S7IEB4</accession>
<dbReference type="GO" id="GO:0005035">
    <property type="term" value="F:death receptor activity"/>
    <property type="evidence" value="ECO:0007669"/>
    <property type="project" value="TreeGrafter"/>
</dbReference>
<dbReference type="InterPro" id="IPR052302">
    <property type="entry name" value="Neurotrophin_rcpt-DD"/>
</dbReference>
<dbReference type="GO" id="GO:0007266">
    <property type="term" value="P:Rho protein signal transduction"/>
    <property type="evidence" value="ECO:0007669"/>
    <property type="project" value="TreeGrafter"/>
</dbReference>
<dbReference type="PROSITE" id="PS50017">
    <property type="entry name" value="DEATH_DOMAIN"/>
    <property type="match status" value="1"/>
</dbReference>
<sequence length="377" mass="42762">MQCNGQNVTKSELKVECVWCVAGVNYSAEHTVSRCQPCLPERCIDGEKMEGKCEPSGDKRTCERCELEKWYYNNTQKTCLPCDCQNVTVEMKRICSGLGVTLQCDVPTRVSTNTTSSPSSDATRSVWKTTYTIIAIIAVCILSLLLLYSCCVTRRVKKLKHDHPHLSVCSKEWFCQIFIFKNATRSRPPSYTPRDAHAQNGNGFSERALFLRQTSCPVTQNEKYVVNNSPHASLKQGDSQENIKLLSKITECEQRKLKFFDMNSETVRKILQALKQNIDTGMGYPTLAGLMGFSANRVKEFEEDGKPCRNMFECWSNLDTTANNVLKLKDLVVKLKRDDILELLKSELEKAKERCHCPNCLDIRVNQVSLNQGQNHC</sequence>
<dbReference type="PANTHER" id="PTHR46605:SF2">
    <property type="entry name" value="TNFR-CYS DOMAIN-CONTAINING PROTEIN"/>
    <property type="match status" value="1"/>
</dbReference>
<dbReference type="Proteomes" id="UP001152795">
    <property type="component" value="Unassembled WGS sequence"/>
</dbReference>
<dbReference type="OrthoDB" id="10508970at2759"/>
<dbReference type="InterPro" id="IPR011029">
    <property type="entry name" value="DEATH-like_dom_sf"/>
</dbReference>
<dbReference type="Pfam" id="PF00531">
    <property type="entry name" value="Death"/>
    <property type="match status" value="1"/>
</dbReference>
<reference evidence="1" key="1">
    <citation type="submission" date="2020-04" db="EMBL/GenBank/DDBJ databases">
        <authorList>
            <person name="Alioto T."/>
            <person name="Alioto T."/>
            <person name="Gomez Garrido J."/>
        </authorList>
    </citation>
    <scope>NUCLEOTIDE SEQUENCE</scope>
    <source>
        <strain evidence="1">A484AB</strain>
    </source>
</reference>